<evidence type="ECO:0000256" key="3">
    <source>
        <dbReference type="ARBA" id="ARBA00022771"/>
    </source>
</evidence>
<organism evidence="13 14">
    <name type="scientific">Clavelina lepadiformis</name>
    <name type="common">Light-bulb sea squirt</name>
    <name type="synonym">Ascidia lepadiformis</name>
    <dbReference type="NCBI Taxonomy" id="159417"/>
    <lineage>
        <taxon>Eukaryota</taxon>
        <taxon>Metazoa</taxon>
        <taxon>Chordata</taxon>
        <taxon>Tunicata</taxon>
        <taxon>Ascidiacea</taxon>
        <taxon>Aplousobranchia</taxon>
        <taxon>Clavelinidae</taxon>
        <taxon>Clavelina</taxon>
    </lineage>
</organism>
<evidence type="ECO:0000313" key="14">
    <source>
        <dbReference type="Proteomes" id="UP001642483"/>
    </source>
</evidence>
<dbReference type="Gene3D" id="1.20.900.10">
    <property type="entry name" value="Dbl homology (DH) domain"/>
    <property type="match status" value="1"/>
</dbReference>
<dbReference type="CDD" id="cd21201">
    <property type="entry name" value="CH_VAV"/>
    <property type="match status" value="1"/>
</dbReference>
<dbReference type="Gene3D" id="1.10.418.10">
    <property type="entry name" value="Calponin-like domain"/>
    <property type="match status" value="1"/>
</dbReference>
<dbReference type="CDD" id="cd00160">
    <property type="entry name" value="RhoGEF"/>
    <property type="match status" value="1"/>
</dbReference>
<keyword evidence="2" id="KW-0344">Guanine-nucleotide releasing factor</keyword>
<evidence type="ECO:0000256" key="5">
    <source>
        <dbReference type="PROSITE-ProRule" id="PRU00191"/>
    </source>
</evidence>
<dbReference type="EMBL" id="CAWYQH010000013">
    <property type="protein sequence ID" value="CAK8674388.1"/>
    <property type="molecule type" value="Genomic_DNA"/>
</dbReference>
<evidence type="ECO:0000256" key="4">
    <source>
        <dbReference type="ARBA" id="ARBA00022999"/>
    </source>
</evidence>
<dbReference type="InterPro" id="IPR000980">
    <property type="entry name" value="SH2"/>
</dbReference>
<dbReference type="InterPro" id="IPR035899">
    <property type="entry name" value="DBL_dom_sf"/>
</dbReference>
<dbReference type="SUPFAM" id="SSF50729">
    <property type="entry name" value="PH domain-like"/>
    <property type="match status" value="1"/>
</dbReference>
<dbReference type="Pfam" id="PF00621">
    <property type="entry name" value="RhoGEF"/>
    <property type="match status" value="1"/>
</dbReference>
<protein>
    <recommendedName>
        <fullName evidence="15">Guanine nucleotide exchange factor VAV2</fullName>
    </recommendedName>
</protein>
<evidence type="ECO:0000256" key="2">
    <source>
        <dbReference type="ARBA" id="ARBA00022658"/>
    </source>
</evidence>
<dbReference type="SMART" id="SM00252">
    <property type="entry name" value="SH2"/>
    <property type="match status" value="1"/>
</dbReference>
<dbReference type="CDD" id="cd20810">
    <property type="entry name" value="C1_VAV"/>
    <property type="match status" value="1"/>
</dbReference>
<dbReference type="PROSITE" id="PS50010">
    <property type="entry name" value="DH_2"/>
    <property type="match status" value="1"/>
</dbReference>
<dbReference type="PROSITE" id="PS00741">
    <property type="entry name" value="DH_1"/>
    <property type="match status" value="1"/>
</dbReference>
<dbReference type="PANTHER" id="PTHR45818">
    <property type="entry name" value="PROTEIN VAV"/>
    <property type="match status" value="1"/>
</dbReference>
<dbReference type="InterPro" id="IPR001849">
    <property type="entry name" value="PH_domain"/>
</dbReference>
<dbReference type="InterPro" id="IPR036872">
    <property type="entry name" value="CH_dom_sf"/>
</dbReference>
<keyword evidence="4 5" id="KW-0727">SH2 domain</keyword>
<dbReference type="SMART" id="SM00233">
    <property type="entry name" value="PH"/>
    <property type="match status" value="1"/>
</dbReference>
<dbReference type="PROSITE" id="PS50021">
    <property type="entry name" value="CH"/>
    <property type="match status" value="1"/>
</dbReference>
<feature type="domain" description="PH" evidence="9">
    <location>
        <begin position="412"/>
        <end position="512"/>
    </location>
</feature>
<dbReference type="PANTHER" id="PTHR45818:SF3">
    <property type="entry name" value="PROTEIN VAV"/>
    <property type="match status" value="1"/>
</dbReference>
<name>A0ABP0F8F5_CLALP</name>
<dbReference type="PROSITE" id="PS50003">
    <property type="entry name" value="PH_DOMAIN"/>
    <property type="match status" value="1"/>
</dbReference>
<dbReference type="SMART" id="SM00033">
    <property type="entry name" value="CH"/>
    <property type="match status" value="1"/>
</dbReference>
<dbReference type="InterPro" id="IPR001715">
    <property type="entry name" value="CH_dom"/>
</dbReference>
<evidence type="ECO:0000259" key="7">
    <source>
        <dbReference type="PROSITE" id="PS50001"/>
    </source>
</evidence>
<dbReference type="PROSITE" id="PS50001">
    <property type="entry name" value="SH2"/>
    <property type="match status" value="1"/>
</dbReference>
<comment type="caution">
    <text evidence="13">The sequence shown here is derived from an EMBL/GenBank/DDBJ whole genome shotgun (WGS) entry which is preliminary data.</text>
</comment>
<dbReference type="InterPro" id="IPR055251">
    <property type="entry name" value="SOS1_NGEF_PH"/>
</dbReference>
<evidence type="ECO:0000256" key="6">
    <source>
        <dbReference type="PROSITE-ProRule" id="PRU00192"/>
    </source>
</evidence>
<dbReference type="InterPro" id="IPR001331">
    <property type="entry name" value="GDS_CDC24_CS"/>
</dbReference>
<evidence type="ECO:0000256" key="1">
    <source>
        <dbReference type="ARBA" id="ARBA00022443"/>
    </source>
</evidence>
<dbReference type="InterPro" id="IPR002219">
    <property type="entry name" value="PKC_DAG/PE"/>
</dbReference>
<dbReference type="PRINTS" id="PR00888">
    <property type="entry name" value="SM22CALPONIN"/>
</dbReference>
<accession>A0ABP0F8F5</accession>
<dbReference type="Pfam" id="PF07653">
    <property type="entry name" value="SH3_2"/>
    <property type="match status" value="1"/>
</dbReference>
<dbReference type="SUPFAM" id="SSF47576">
    <property type="entry name" value="Calponin-homology domain, CH-domain"/>
    <property type="match status" value="1"/>
</dbReference>
<keyword evidence="3" id="KW-0479">Metal-binding</keyword>
<keyword evidence="3" id="KW-0862">Zinc</keyword>
<keyword evidence="14" id="KW-1185">Reference proteome</keyword>
<dbReference type="InterPro" id="IPR036860">
    <property type="entry name" value="SH2_dom_sf"/>
</dbReference>
<reference evidence="13 14" key="1">
    <citation type="submission" date="2024-02" db="EMBL/GenBank/DDBJ databases">
        <authorList>
            <person name="Daric V."/>
            <person name="Darras S."/>
        </authorList>
    </citation>
    <scope>NUCLEOTIDE SEQUENCE [LARGE SCALE GENOMIC DNA]</scope>
</reference>
<dbReference type="SUPFAM" id="SSF50044">
    <property type="entry name" value="SH3-domain"/>
    <property type="match status" value="1"/>
</dbReference>
<dbReference type="Pfam" id="PF00307">
    <property type="entry name" value="CH"/>
    <property type="match status" value="1"/>
</dbReference>
<dbReference type="SUPFAM" id="SSF55550">
    <property type="entry name" value="SH2 domain"/>
    <property type="match status" value="1"/>
</dbReference>
<dbReference type="SMART" id="SM00109">
    <property type="entry name" value="C1"/>
    <property type="match status" value="1"/>
</dbReference>
<dbReference type="Gene3D" id="2.30.29.30">
    <property type="entry name" value="Pleckstrin-homology domain (PH domain)/Phosphotyrosine-binding domain (PTB)"/>
    <property type="match status" value="1"/>
</dbReference>
<evidence type="ECO:0000259" key="10">
    <source>
        <dbReference type="PROSITE" id="PS50010"/>
    </source>
</evidence>
<sequence length="796" mass="91954">MGRELWRDCVHWLGETGVLPRDHKTTYRDAQVFDLAQTLRDGVVLCNLLNAINPGAVDFGHVNTRPQMLKFLCIQNLRTVLYSLQNVFRIAQQDLFQPNDLYDMTNVKQVLKTLSALSHQPISSSKFRPFPLDTGQPHRNSLYKSEDEEEIYRNLPDMASERELVDEEEDLYDCVPAEDREEGIYGSLIAFKPQSASAPTSKRSFCINEIAETESNYVQHLEMMLKKFVEPLRKVLEPKDIKIIFINYDQLLPVHQDFLKSIQKEKAENSGKMSQAFLSFKDRFLLYGTYCSRLTDAQEHLKEVMSGNESIKIAVENCQNKANPSKFRLRELLCVPMQRILKYHLLVKELNKNTNDSHNDKSDLAKALDAMQELSKYVNEVKRDSEMVVTINQFESCLLDYTMQLPLHTYGHLLKDGELKVKNSSDRNSKSRFTMLFDQAIFMTSEKNGMYKLKDLVRLEDYTLDEMPQSKANKWSWNFSLTATKYGSSLTLYTKNQLDKAKWLENIKSAYDNIKPLSLKSKPHSFRMHTFKDATYCDNCNKLLLGSFFQGYFCERTNLKCHKLCLAEMWRKIENHEAPAPSTRGRPQPLVPAHSSAGFQCKAHRDYNGFPSFPSSPGAYHLRFQTGEHIEVDEKVNSEWWLGHTIMQLDRQGYFPASYVHPLENSNTNSPRPRLPKRTIEGSNYLYDVPLPMLSTPAQLEQYYWYAGTMDRGKAADTLEGRPSGTFLVRSRDNHLAISLTYNNDPKHIKINQSPDKMFYVAEYKNFKSVQARALCCRLITPKLINFGWKVVTILC</sequence>
<dbReference type="Gene3D" id="3.30.60.20">
    <property type="match status" value="1"/>
</dbReference>
<evidence type="ECO:0000259" key="11">
    <source>
        <dbReference type="PROSITE" id="PS50021"/>
    </source>
</evidence>
<evidence type="ECO:0000259" key="12">
    <source>
        <dbReference type="PROSITE" id="PS50081"/>
    </source>
</evidence>
<feature type="domain" description="Phorbol-ester/DAG-type" evidence="12">
    <location>
        <begin position="523"/>
        <end position="573"/>
    </location>
</feature>
<dbReference type="InterPro" id="IPR036028">
    <property type="entry name" value="SH3-like_dom_sf"/>
</dbReference>
<feature type="domain" description="DH" evidence="10">
    <location>
        <begin position="202"/>
        <end position="381"/>
    </location>
</feature>
<evidence type="ECO:0008006" key="15">
    <source>
        <dbReference type="Google" id="ProtNLM"/>
    </source>
</evidence>
<feature type="domain" description="Calponin-homology (CH)" evidence="11">
    <location>
        <begin position="3"/>
        <end position="121"/>
    </location>
</feature>
<dbReference type="Gene3D" id="2.30.30.40">
    <property type="entry name" value="SH3 Domains"/>
    <property type="match status" value="1"/>
</dbReference>
<feature type="domain" description="SH3" evidence="8">
    <location>
        <begin position="596"/>
        <end position="665"/>
    </location>
</feature>
<dbReference type="SUPFAM" id="SSF48065">
    <property type="entry name" value="DBL homology domain (DH-domain)"/>
    <property type="match status" value="1"/>
</dbReference>
<feature type="domain" description="SH2" evidence="7">
    <location>
        <begin position="705"/>
        <end position="771"/>
    </location>
</feature>
<dbReference type="Gene3D" id="3.30.505.10">
    <property type="entry name" value="SH2 domain"/>
    <property type="match status" value="1"/>
</dbReference>
<dbReference type="CDD" id="cd00174">
    <property type="entry name" value="SH3"/>
    <property type="match status" value="1"/>
</dbReference>
<dbReference type="InterPro" id="IPR000219">
    <property type="entry name" value="DH_dom"/>
</dbReference>
<dbReference type="SMART" id="SM00325">
    <property type="entry name" value="RhoGEF"/>
    <property type="match status" value="1"/>
</dbReference>
<dbReference type="SMART" id="SM00326">
    <property type="entry name" value="SH3"/>
    <property type="match status" value="1"/>
</dbReference>
<dbReference type="Pfam" id="PF00017">
    <property type="entry name" value="SH2"/>
    <property type="match status" value="1"/>
</dbReference>
<evidence type="ECO:0000259" key="9">
    <source>
        <dbReference type="PROSITE" id="PS50003"/>
    </source>
</evidence>
<dbReference type="Proteomes" id="UP001642483">
    <property type="component" value="Unassembled WGS sequence"/>
</dbReference>
<keyword evidence="1 6" id="KW-0728">SH3 domain</keyword>
<dbReference type="InterPro" id="IPR001452">
    <property type="entry name" value="SH3_domain"/>
</dbReference>
<dbReference type="Pfam" id="PF22697">
    <property type="entry name" value="SOS1_NGEF_PH"/>
    <property type="match status" value="1"/>
</dbReference>
<dbReference type="PROSITE" id="PS50081">
    <property type="entry name" value="ZF_DAG_PE_2"/>
    <property type="match status" value="1"/>
</dbReference>
<dbReference type="InterPro" id="IPR011993">
    <property type="entry name" value="PH-like_dom_sf"/>
</dbReference>
<keyword evidence="3" id="KW-0863">Zinc-finger</keyword>
<evidence type="ECO:0000259" key="8">
    <source>
        <dbReference type="PROSITE" id="PS50002"/>
    </source>
</evidence>
<dbReference type="PROSITE" id="PS50002">
    <property type="entry name" value="SH3"/>
    <property type="match status" value="1"/>
</dbReference>
<proteinExistence type="predicted"/>
<dbReference type="InterPro" id="IPR003096">
    <property type="entry name" value="SM22_calponin"/>
</dbReference>
<gene>
    <name evidence="13" type="ORF">CVLEPA_LOCUS4090</name>
</gene>
<dbReference type="Pfam" id="PF00130">
    <property type="entry name" value="C1_1"/>
    <property type="match status" value="1"/>
</dbReference>
<evidence type="ECO:0000313" key="13">
    <source>
        <dbReference type="EMBL" id="CAK8674388.1"/>
    </source>
</evidence>